<proteinExistence type="predicted"/>
<dbReference type="SUPFAM" id="SSF55729">
    <property type="entry name" value="Acyl-CoA N-acyltransferases (Nat)"/>
    <property type="match status" value="1"/>
</dbReference>
<keyword evidence="2" id="KW-0012">Acyltransferase</keyword>
<dbReference type="RefSeq" id="WP_184203657.1">
    <property type="nucleotide sequence ID" value="NZ_JACHGW010000007.1"/>
</dbReference>
<dbReference type="InterPro" id="IPR050832">
    <property type="entry name" value="Bact_Acetyltransf"/>
</dbReference>
<dbReference type="InterPro" id="IPR016181">
    <property type="entry name" value="Acyl_CoA_acyltransferase"/>
</dbReference>
<evidence type="ECO:0000313" key="4">
    <source>
        <dbReference type="EMBL" id="MBB6053567.1"/>
    </source>
</evidence>
<dbReference type="EMBL" id="JACHGW010000007">
    <property type="protein sequence ID" value="MBB6053567.1"/>
    <property type="molecule type" value="Genomic_DNA"/>
</dbReference>
<evidence type="ECO:0000259" key="3">
    <source>
        <dbReference type="PROSITE" id="PS51186"/>
    </source>
</evidence>
<organism evidence="4 5">
    <name type="scientific">Armatimonas rosea</name>
    <dbReference type="NCBI Taxonomy" id="685828"/>
    <lineage>
        <taxon>Bacteria</taxon>
        <taxon>Bacillati</taxon>
        <taxon>Armatimonadota</taxon>
        <taxon>Armatimonadia</taxon>
        <taxon>Armatimonadales</taxon>
        <taxon>Armatimonadaceae</taxon>
        <taxon>Armatimonas</taxon>
    </lineage>
</organism>
<protein>
    <submittedName>
        <fullName evidence="4">GNAT superfamily N-acetyltransferase</fullName>
    </submittedName>
</protein>
<dbReference type="GO" id="GO:0016747">
    <property type="term" value="F:acyltransferase activity, transferring groups other than amino-acyl groups"/>
    <property type="evidence" value="ECO:0007669"/>
    <property type="project" value="InterPro"/>
</dbReference>
<dbReference type="Gene3D" id="3.40.630.30">
    <property type="match status" value="1"/>
</dbReference>
<dbReference type="Proteomes" id="UP000520814">
    <property type="component" value="Unassembled WGS sequence"/>
</dbReference>
<feature type="domain" description="N-acetyltransferase" evidence="3">
    <location>
        <begin position="5"/>
        <end position="177"/>
    </location>
</feature>
<dbReference type="CDD" id="cd04301">
    <property type="entry name" value="NAT_SF"/>
    <property type="match status" value="1"/>
</dbReference>
<comment type="caution">
    <text evidence="4">The sequence shown here is derived from an EMBL/GenBank/DDBJ whole genome shotgun (WGS) entry which is preliminary data.</text>
</comment>
<dbReference type="PANTHER" id="PTHR43877">
    <property type="entry name" value="AMINOALKYLPHOSPHONATE N-ACETYLTRANSFERASE-RELATED-RELATED"/>
    <property type="match status" value="1"/>
</dbReference>
<accession>A0A7W9WAF7</accession>
<dbReference type="PANTHER" id="PTHR43877:SF2">
    <property type="entry name" value="AMINOALKYLPHOSPHONATE N-ACETYLTRANSFERASE-RELATED"/>
    <property type="match status" value="1"/>
</dbReference>
<evidence type="ECO:0000256" key="1">
    <source>
        <dbReference type="ARBA" id="ARBA00022679"/>
    </source>
</evidence>
<sequence>MRSLPSCRLATRNDASALAALASETFLHTWRELVPDADRAAYAAATFTTTALQADLERPTVSYLVLESETGELGGYARLSVGAAPPASLTLPQPALLDRFYLRASWHGTGAAQQLLEAVIAHALRHEVATLWLCHHPSNLRAGRFYARQGFTETGVGLPFVLAEHTYHDVILVRAIFG</sequence>
<dbReference type="InterPro" id="IPR000182">
    <property type="entry name" value="GNAT_dom"/>
</dbReference>
<dbReference type="Pfam" id="PF00583">
    <property type="entry name" value="Acetyltransf_1"/>
    <property type="match status" value="1"/>
</dbReference>
<evidence type="ECO:0000313" key="5">
    <source>
        <dbReference type="Proteomes" id="UP000520814"/>
    </source>
</evidence>
<name>A0A7W9WAF7_ARMRO</name>
<keyword evidence="5" id="KW-1185">Reference proteome</keyword>
<gene>
    <name evidence="4" type="ORF">HNQ39_005402</name>
</gene>
<dbReference type="AlphaFoldDB" id="A0A7W9WAF7"/>
<dbReference type="PROSITE" id="PS51186">
    <property type="entry name" value="GNAT"/>
    <property type="match status" value="1"/>
</dbReference>
<evidence type="ECO:0000256" key="2">
    <source>
        <dbReference type="ARBA" id="ARBA00023315"/>
    </source>
</evidence>
<reference evidence="4 5" key="1">
    <citation type="submission" date="2020-08" db="EMBL/GenBank/DDBJ databases">
        <title>Genomic Encyclopedia of Type Strains, Phase IV (KMG-IV): sequencing the most valuable type-strain genomes for metagenomic binning, comparative biology and taxonomic classification.</title>
        <authorList>
            <person name="Goeker M."/>
        </authorList>
    </citation>
    <scope>NUCLEOTIDE SEQUENCE [LARGE SCALE GENOMIC DNA]</scope>
    <source>
        <strain evidence="4 5">DSM 23562</strain>
    </source>
</reference>
<keyword evidence="1 4" id="KW-0808">Transferase</keyword>